<proteinExistence type="inferred from homology"/>
<dbReference type="SUPFAM" id="SSF54001">
    <property type="entry name" value="Cysteine proteinases"/>
    <property type="match status" value="1"/>
</dbReference>
<dbReference type="Pfam" id="PF00112">
    <property type="entry name" value="Peptidase_C1"/>
    <property type="match status" value="1"/>
</dbReference>
<dbReference type="EMBL" id="CAJFCW020000004">
    <property type="protein sequence ID" value="CAG9112114.1"/>
    <property type="molecule type" value="Genomic_DNA"/>
</dbReference>
<dbReference type="InterPro" id="IPR038765">
    <property type="entry name" value="Papain-like_cys_pep_sf"/>
</dbReference>
<protein>
    <recommendedName>
        <fullName evidence="2">Peptidase C1A papain C-terminal domain-containing protein</fullName>
    </recommendedName>
</protein>
<comment type="caution">
    <text evidence="3">The sequence shown here is derived from an EMBL/GenBank/DDBJ whole genome shotgun (WGS) entry which is preliminary data.</text>
</comment>
<keyword evidence="4" id="KW-1185">Reference proteome</keyword>
<accession>A0A811KUC0</accession>
<dbReference type="Gene3D" id="3.90.70.10">
    <property type="entry name" value="Cysteine proteinases"/>
    <property type="match status" value="1"/>
</dbReference>
<dbReference type="Proteomes" id="UP000614601">
    <property type="component" value="Unassembled WGS sequence"/>
</dbReference>
<name>A0A811KUC0_9BILA</name>
<dbReference type="InterPro" id="IPR013128">
    <property type="entry name" value="Peptidase_C1A"/>
</dbReference>
<feature type="domain" description="Peptidase C1A papain C-terminal" evidence="2">
    <location>
        <begin position="7"/>
        <end position="183"/>
    </location>
</feature>
<evidence type="ECO:0000313" key="3">
    <source>
        <dbReference type="EMBL" id="CAD5218915.1"/>
    </source>
</evidence>
<dbReference type="GO" id="GO:0008234">
    <property type="term" value="F:cysteine-type peptidase activity"/>
    <property type="evidence" value="ECO:0007669"/>
    <property type="project" value="InterPro"/>
</dbReference>
<dbReference type="CDD" id="cd02248">
    <property type="entry name" value="Peptidase_C1A"/>
    <property type="match status" value="1"/>
</dbReference>
<dbReference type="InterPro" id="IPR000668">
    <property type="entry name" value="Peptidase_C1A_C"/>
</dbReference>
<evidence type="ECO:0000259" key="2">
    <source>
        <dbReference type="SMART" id="SM00645"/>
    </source>
</evidence>
<dbReference type="Proteomes" id="UP000783686">
    <property type="component" value="Unassembled WGS sequence"/>
</dbReference>
<dbReference type="GO" id="GO:0006508">
    <property type="term" value="P:proteolysis"/>
    <property type="evidence" value="ECO:0007669"/>
    <property type="project" value="InterPro"/>
</dbReference>
<evidence type="ECO:0000313" key="4">
    <source>
        <dbReference type="Proteomes" id="UP000614601"/>
    </source>
</evidence>
<dbReference type="PANTHER" id="PTHR12411">
    <property type="entry name" value="CYSTEINE PROTEASE FAMILY C1-RELATED"/>
    <property type="match status" value="1"/>
</dbReference>
<evidence type="ECO:0000256" key="1">
    <source>
        <dbReference type="ARBA" id="ARBA00008455"/>
    </source>
</evidence>
<gene>
    <name evidence="3" type="ORF">BOKJ2_LOCUS8125</name>
</gene>
<reference evidence="3" key="1">
    <citation type="submission" date="2020-09" db="EMBL/GenBank/DDBJ databases">
        <authorList>
            <person name="Kikuchi T."/>
        </authorList>
    </citation>
    <scope>NUCLEOTIDE SEQUENCE</scope>
    <source>
        <strain evidence="3">SH1</strain>
    </source>
</reference>
<dbReference type="AlphaFoldDB" id="A0A811KUC0"/>
<dbReference type="PRINTS" id="PR00705">
    <property type="entry name" value="PAPAIN"/>
</dbReference>
<comment type="similarity">
    <text evidence="1">Belongs to the peptidase C1 family.</text>
</comment>
<dbReference type="EMBL" id="CAJFDH010000004">
    <property type="protein sequence ID" value="CAD5218915.1"/>
    <property type="molecule type" value="Genomic_DNA"/>
</dbReference>
<dbReference type="InterPro" id="IPR039417">
    <property type="entry name" value="Peptidase_C1A_papain-like"/>
</dbReference>
<organism evidence="3 4">
    <name type="scientific">Bursaphelenchus okinawaensis</name>
    <dbReference type="NCBI Taxonomy" id="465554"/>
    <lineage>
        <taxon>Eukaryota</taxon>
        <taxon>Metazoa</taxon>
        <taxon>Ecdysozoa</taxon>
        <taxon>Nematoda</taxon>
        <taxon>Chromadorea</taxon>
        <taxon>Rhabditida</taxon>
        <taxon>Tylenchina</taxon>
        <taxon>Tylenchomorpha</taxon>
        <taxon>Aphelenchoidea</taxon>
        <taxon>Aphelenchoididae</taxon>
        <taxon>Bursaphelenchus</taxon>
    </lineage>
</organism>
<sequence length="183" mass="20529">MHPQTMIGEVKEMTGVKDQGRCGSCYVFFAVACIESMHAIRHGELRDLSVQQVISCTYNNPNHGCESGWSDKVIAYFMNHTIASWEDYPYTVYNKEPIPPCEEKPGVTKVDNLDQVAKNEETMKQTLFTNGPLVVYIDAEPLKMYQGGIIHSAFNNFTHAVTVVGYGTDTEDHWVVKNSWGTG</sequence>
<dbReference type="SMART" id="SM00645">
    <property type="entry name" value="Pept_C1"/>
    <property type="match status" value="1"/>
</dbReference>
<dbReference type="OrthoDB" id="10253408at2759"/>